<dbReference type="GeneID" id="41605853"/>
<dbReference type="InterPro" id="IPR023815">
    <property type="entry name" value="CRISPR-assoc_Csx19"/>
</dbReference>
<proteinExistence type="predicted"/>
<organism evidence="1 2">
    <name type="scientific">Methanosarcina siciliae HI350</name>
    <dbReference type="NCBI Taxonomy" id="1434119"/>
    <lineage>
        <taxon>Archaea</taxon>
        <taxon>Methanobacteriati</taxon>
        <taxon>Methanobacteriota</taxon>
        <taxon>Stenosarchaea group</taxon>
        <taxon>Methanomicrobia</taxon>
        <taxon>Methanosarcinales</taxon>
        <taxon>Methanosarcinaceae</taxon>
        <taxon>Methanosarcina</taxon>
    </lineage>
</organism>
<dbReference type="EMBL" id="CP009507">
    <property type="protein sequence ID" value="AKB32501.1"/>
    <property type="molecule type" value="Genomic_DNA"/>
</dbReference>
<evidence type="ECO:0000313" key="1">
    <source>
        <dbReference type="EMBL" id="AKB32501.1"/>
    </source>
</evidence>
<dbReference type="RefSeq" id="WP_148705323.1">
    <property type="nucleotide sequence ID" value="NZ_CP009507.1"/>
</dbReference>
<dbReference type="NCBIfam" id="TIGR03984">
    <property type="entry name" value="CRISPR-associated protein Csx19"/>
    <property type="match status" value="1"/>
</dbReference>
<gene>
    <name evidence="1" type="ORF">MSSIH_1811</name>
</gene>
<dbReference type="PATRIC" id="fig|1434119.4.peg.2318"/>
<evidence type="ECO:0008006" key="3">
    <source>
        <dbReference type="Google" id="ProtNLM"/>
    </source>
</evidence>
<evidence type="ECO:0000313" key="2">
    <source>
        <dbReference type="Proteomes" id="UP000033092"/>
    </source>
</evidence>
<reference evidence="1 2" key="1">
    <citation type="submission" date="2014-07" db="EMBL/GenBank/DDBJ databases">
        <title>Methanogenic archaea and the global carbon cycle.</title>
        <authorList>
            <person name="Henriksen J.R."/>
            <person name="Luke J."/>
            <person name="Reinhart S."/>
            <person name="Benedict M.N."/>
            <person name="Youngblut N.D."/>
            <person name="Metcalf M.E."/>
            <person name="Whitaker R.J."/>
            <person name="Metcalf W.W."/>
        </authorList>
    </citation>
    <scope>NUCLEOTIDE SEQUENCE [LARGE SCALE GENOMIC DNA]</scope>
    <source>
        <strain evidence="1 2">HI350</strain>
    </source>
</reference>
<dbReference type="KEGG" id="msz:MSSIH_1811"/>
<dbReference type="Proteomes" id="UP000033092">
    <property type="component" value="Chromosome"/>
</dbReference>
<dbReference type="AlphaFoldDB" id="A0A0E3LAR9"/>
<protein>
    <recommendedName>
        <fullName evidence="3">TIGR03984 family CRISPR-associated protein</fullName>
    </recommendedName>
</protein>
<name>A0A0E3LAR9_9EURY</name>
<sequence>MKIKKEIDLHSVKSHAEDSMEDKLELSDFTSLKSLINTKFPHKGFCVSYLDNEVLIGKYDGNGLKFYQNKLPEPQFIQKLRLFNETQELLLWRKKWKDTCGEFSFRLRVDGDGIETDVIDAKQVLWGTTAKKLEDGFTEISEIRGTKIILPFNDIEVDDKDKRVFILTRNYISYDTNDSSYQQAGYVDCRFVKFTDENGNILGGELDG</sequence>
<accession>A0A0E3LAR9</accession>
<dbReference type="HOGENOM" id="CLU_102826_0_0_2"/>